<keyword evidence="4" id="KW-1185">Reference proteome</keyword>
<name>A0A2T0K8V8_9ACTN</name>
<dbReference type="PANTHER" id="PTHR42760:SF135">
    <property type="entry name" value="BLL7886 PROTEIN"/>
    <property type="match status" value="1"/>
</dbReference>
<organism evidence="3 4">
    <name type="scientific">Actinoplanes italicus</name>
    <dbReference type="NCBI Taxonomy" id="113567"/>
    <lineage>
        <taxon>Bacteria</taxon>
        <taxon>Bacillati</taxon>
        <taxon>Actinomycetota</taxon>
        <taxon>Actinomycetes</taxon>
        <taxon>Micromonosporales</taxon>
        <taxon>Micromonosporaceae</taxon>
        <taxon>Actinoplanes</taxon>
    </lineage>
</organism>
<evidence type="ECO:0000313" key="3">
    <source>
        <dbReference type="EMBL" id="PRX19497.1"/>
    </source>
</evidence>
<evidence type="ECO:0000256" key="2">
    <source>
        <dbReference type="ARBA" id="ARBA00023002"/>
    </source>
</evidence>
<dbReference type="InterPro" id="IPR002347">
    <property type="entry name" value="SDR_fam"/>
</dbReference>
<dbReference type="FunFam" id="3.40.50.720:FF:000084">
    <property type="entry name" value="Short-chain dehydrogenase reductase"/>
    <property type="match status" value="1"/>
</dbReference>
<accession>A0A2T0K8V8</accession>
<dbReference type="Pfam" id="PF13561">
    <property type="entry name" value="adh_short_C2"/>
    <property type="match status" value="1"/>
</dbReference>
<dbReference type="PANTHER" id="PTHR42760">
    <property type="entry name" value="SHORT-CHAIN DEHYDROGENASES/REDUCTASES FAMILY MEMBER"/>
    <property type="match status" value="1"/>
</dbReference>
<dbReference type="Gene3D" id="3.40.50.720">
    <property type="entry name" value="NAD(P)-binding Rossmann-like Domain"/>
    <property type="match status" value="1"/>
</dbReference>
<dbReference type="Proteomes" id="UP000239415">
    <property type="component" value="Unassembled WGS sequence"/>
</dbReference>
<dbReference type="SUPFAM" id="SSF51735">
    <property type="entry name" value="NAD(P)-binding Rossmann-fold domains"/>
    <property type="match status" value="1"/>
</dbReference>
<keyword evidence="2" id="KW-0560">Oxidoreductase</keyword>
<dbReference type="PRINTS" id="PR00081">
    <property type="entry name" value="GDHRDH"/>
</dbReference>
<proteinExistence type="inferred from homology"/>
<dbReference type="EMBL" id="PVMZ01000010">
    <property type="protein sequence ID" value="PRX19497.1"/>
    <property type="molecule type" value="Genomic_DNA"/>
</dbReference>
<dbReference type="OrthoDB" id="154414at2"/>
<comment type="similarity">
    <text evidence="1">Belongs to the short-chain dehydrogenases/reductases (SDR) family.</text>
</comment>
<gene>
    <name evidence="3" type="ORF">CLV67_110249</name>
</gene>
<dbReference type="GO" id="GO:0016616">
    <property type="term" value="F:oxidoreductase activity, acting on the CH-OH group of donors, NAD or NADP as acceptor"/>
    <property type="evidence" value="ECO:0007669"/>
    <property type="project" value="TreeGrafter"/>
</dbReference>
<evidence type="ECO:0000313" key="4">
    <source>
        <dbReference type="Proteomes" id="UP000239415"/>
    </source>
</evidence>
<protein>
    <submittedName>
        <fullName evidence="3">NAD(P)-dependent dehydrogenase (Short-subunit alcohol dehydrogenase family)</fullName>
    </submittedName>
</protein>
<dbReference type="GO" id="GO:0030497">
    <property type="term" value="P:fatty acid elongation"/>
    <property type="evidence" value="ECO:0007669"/>
    <property type="project" value="TreeGrafter"/>
</dbReference>
<evidence type="ECO:0000256" key="1">
    <source>
        <dbReference type="ARBA" id="ARBA00006484"/>
    </source>
</evidence>
<dbReference type="InterPro" id="IPR036291">
    <property type="entry name" value="NAD(P)-bd_dom_sf"/>
</dbReference>
<comment type="caution">
    <text evidence="3">The sequence shown here is derived from an EMBL/GenBank/DDBJ whole genome shotgun (WGS) entry which is preliminary data.</text>
</comment>
<reference evidence="3 4" key="1">
    <citation type="submission" date="2018-03" db="EMBL/GenBank/DDBJ databases">
        <title>Genomic Encyclopedia of Archaeal and Bacterial Type Strains, Phase II (KMG-II): from individual species to whole genera.</title>
        <authorList>
            <person name="Goeker M."/>
        </authorList>
    </citation>
    <scope>NUCLEOTIDE SEQUENCE [LARGE SCALE GENOMIC DNA]</scope>
    <source>
        <strain evidence="3 4">DSM 43146</strain>
    </source>
</reference>
<dbReference type="AlphaFoldDB" id="A0A2T0K8V8"/>
<dbReference type="RefSeq" id="WP_106322485.1">
    <property type="nucleotide sequence ID" value="NZ_BOMO01000049.1"/>
</dbReference>
<sequence length="255" mass="25837">MDLGLAGRVCLVTGGSRGIGRAVVRLLLAEGASVATCARDTAGFDLPGSERLATYAADVRDAAAMREVVESAVARFGRLDGLVVNAGAGRSGGVLTTPYDGWTDQFEMKVGAALNTVTAATGPLSRSDAARIVIVNGVTARAPEPAMAAVSAARAALLNLSRSLAVELAGSGILVNAVNIGAIRTDRQVARHAASAPEIPYEVWCAAEADRRGVLLGRLGEPDEVAPVVALLLSPLASYVTGTSIDVAGGSGGYL</sequence>